<gene>
    <name evidence="3" type="ORF">ABN611_09420</name>
</gene>
<reference evidence="3" key="1">
    <citation type="submission" date="2024-06" db="EMBL/GenBank/DDBJ databases">
        <title>Kribbella sp. strain HUAS MG21 genome sequences.</title>
        <authorList>
            <person name="Mo P."/>
        </authorList>
    </citation>
    <scope>NUCLEOTIDE SEQUENCE</scope>
    <source>
        <strain evidence="3">HUAS MG21</strain>
    </source>
</reference>
<evidence type="ECO:0000256" key="2">
    <source>
        <dbReference type="SAM" id="Phobius"/>
    </source>
</evidence>
<name>A0AAU7TI82_9ACTN</name>
<sequence>MFVQHIAGLPVEEILLAALAAAAPVITLAVLEIRSRIKRLKRFLRRPATRPTHQPGRTPCRRFRPSVTNPPRGWLGVGDVRG</sequence>
<evidence type="ECO:0000256" key="1">
    <source>
        <dbReference type="SAM" id="MobiDB-lite"/>
    </source>
</evidence>
<protein>
    <submittedName>
        <fullName evidence="3">Uncharacterized protein</fullName>
    </submittedName>
</protein>
<feature type="region of interest" description="Disordered" evidence="1">
    <location>
        <begin position="48"/>
        <end position="82"/>
    </location>
</feature>
<evidence type="ECO:0000313" key="3">
    <source>
        <dbReference type="EMBL" id="XBV26634.1"/>
    </source>
</evidence>
<feature type="transmembrane region" description="Helical" evidence="2">
    <location>
        <begin position="14"/>
        <end position="33"/>
    </location>
</feature>
<dbReference type="AlphaFoldDB" id="A0AAU7TI82"/>
<proteinExistence type="predicted"/>
<keyword evidence="2" id="KW-1133">Transmembrane helix</keyword>
<dbReference type="RefSeq" id="WP_350279432.1">
    <property type="nucleotide sequence ID" value="NZ_CP158165.1"/>
</dbReference>
<organism evidence="3">
    <name type="scientific">Kribbella sp. HUAS MG21</name>
    <dbReference type="NCBI Taxonomy" id="3160966"/>
    <lineage>
        <taxon>Bacteria</taxon>
        <taxon>Bacillati</taxon>
        <taxon>Actinomycetota</taxon>
        <taxon>Actinomycetes</taxon>
        <taxon>Propionibacteriales</taxon>
        <taxon>Kribbellaceae</taxon>
        <taxon>Kribbella</taxon>
    </lineage>
</organism>
<dbReference type="EMBL" id="CP158165">
    <property type="protein sequence ID" value="XBV26634.1"/>
    <property type="molecule type" value="Genomic_DNA"/>
</dbReference>
<keyword evidence="2" id="KW-0812">Transmembrane</keyword>
<accession>A0AAU7TI82</accession>
<keyword evidence="2" id="KW-0472">Membrane</keyword>